<evidence type="ECO:0008006" key="4">
    <source>
        <dbReference type="Google" id="ProtNLM"/>
    </source>
</evidence>
<reference evidence="2 3" key="1">
    <citation type="submission" date="2020-07" db="EMBL/GenBank/DDBJ databases">
        <title>Halophilic bacteria isolated from french cheeses.</title>
        <authorList>
            <person name="Kothe C.I."/>
            <person name="Farah-Kraiem B."/>
            <person name="Renault P."/>
            <person name="Dridi B."/>
        </authorList>
    </citation>
    <scope>NUCLEOTIDE SEQUENCE [LARGE SCALE GENOMIC DNA]</scope>
    <source>
        <strain evidence="2 3">FME1</strain>
    </source>
</reference>
<evidence type="ECO:0000313" key="3">
    <source>
        <dbReference type="Proteomes" id="UP001645039"/>
    </source>
</evidence>
<evidence type="ECO:0000313" key="2">
    <source>
        <dbReference type="EMBL" id="MBE0399964.1"/>
    </source>
</evidence>
<dbReference type="SUPFAM" id="SSF56935">
    <property type="entry name" value="Porins"/>
    <property type="match status" value="1"/>
</dbReference>
<dbReference type="Proteomes" id="UP001645039">
    <property type="component" value="Unassembled WGS sequence"/>
</dbReference>
<proteinExistence type="predicted"/>
<protein>
    <recommendedName>
        <fullName evidence="4">Phosphate-selective porin OprO and OprP</fullName>
    </recommendedName>
</protein>
<sequence>MLNKTNSGSSVLLSAATLGLFVLPFFSGSALASEATPAELAELIARQSELLARQAQQLEAMQARLGQLESSRDTVPVPSAQNPTTAFTQSSAEATASGDSAAIAELQSQVALLEASQVDQSRIDWSGGGPEFISADGSRRLEIGGRLQFDTSATRGSDFEDRNISGSTARRLQLDLAGQLSERVGYKLGYDLSNNSVSMRDAYISSLFNWGGRDAELYVGNKYDDRTMDGATSSNNTWFMERNFVNEAVAPDRGSYGLGVKGKVFGNNRDWHASLAVTNGRLGGDTDRSDTTTYMSRAHWNPWHSGGDMVHLGGWGFYEDFDSSSGNVTNNINAADNFNDNVTIRSRAVTDPESSTAYGLELATSLGSFAAAAEYGQRTVDQRDASGGQSLNYDAWAVQASYFLTGEQHGYSRKSGLWQSPNIKSPVESGGMGAFQFAVRYQELDFFDEPNYLGGEGNATTLGLNWYPNDWARVMLNYTLWDTHNRSVSFRGPDDGDTLSARLQLVF</sequence>
<dbReference type="EMBL" id="RRZD01000006">
    <property type="protein sequence ID" value="MBE0399964.1"/>
    <property type="molecule type" value="Genomic_DNA"/>
</dbReference>
<feature type="region of interest" description="Disordered" evidence="1">
    <location>
        <begin position="67"/>
        <end position="88"/>
    </location>
</feature>
<accession>A0ABR9F1F7</accession>
<comment type="caution">
    <text evidence="2">The sequence shown here is derived from an EMBL/GenBank/DDBJ whole genome shotgun (WGS) entry which is preliminary data.</text>
</comment>
<gene>
    <name evidence="2" type="ORF">EI168_07540</name>
</gene>
<dbReference type="RefSeq" id="WP_096276218.1">
    <property type="nucleotide sequence ID" value="NZ_CBCSBM010000007.1"/>
</dbReference>
<dbReference type="Gene3D" id="2.40.160.10">
    <property type="entry name" value="Porin"/>
    <property type="match status" value="1"/>
</dbReference>
<dbReference type="InterPro" id="IPR010870">
    <property type="entry name" value="Porin_O/P"/>
</dbReference>
<organism evidence="2 3">
    <name type="scientific">Halomonas casei</name>
    <dbReference type="NCBI Taxonomy" id="2742613"/>
    <lineage>
        <taxon>Bacteria</taxon>
        <taxon>Pseudomonadati</taxon>
        <taxon>Pseudomonadota</taxon>
        <taxon>Gammaproteobacteria</taxon>
        <taxon>Oceanospirillales</taxon>
        <taxon>Halomonadaceae</taxon>
        <taxon>Halomonas</taxon>
    </lineage>
</organism>
<dbReference type="InterPro" id="IPR023614">
    <property type="entry name" value="Porin_dom_sf"/>
</dbReference>
<dbReference type="Pfam" id="PF07396">
    <property type="entry name" value="Porin_O_P"/>
    <property type="match status" value="1"/>
</dbReference>
<feature type="compositionally biased region" description="Polar residues" evidence="1">
    <location>
        <begin position="79"/>
        <end position="88"/>
    </location>
</feature>
<name>A0ABR9F1F7_9GAMM</name>
<keyword evidence="3" id="KW-1185">Reference proteome</keyword>
<evidence type="ECO:0000256" key="1">
    <source>
        <dbReference type="SAM" id="MobiDB-lite"/>
    </source>
</evidence>